<proteinExistence type="predicted"/>
<sequence>MKEKRKLMLINQLDDEIIKNLSQSELYILHYVYDHPDEVIDMSIQELAKAVAFSSATILRFCKKLNFSGFAEFKFALKQQNKEIANLKKPISSMDSITSLYDDIESTSLLIKERYLKEIIDLIDSNKRIHLYGEGISRIPVDYLEKLLFSIGRQNVYKYKSSRLAAHIASNANEDDILIAISTSGNYPTTVKIVKLFNLNHATIIAISPYTKNAIADLANINFRFFVNHRENIDTEYTSRLAIFYIIDVIFKTYLVRKEKE</sequence>
<accession>B0N248</accession>
<evidence type="ECO:0000313" key="7">
    <source>
        <dbReference type="Proteomes" id="UP000005798"/>
    </source>
</evidence>
<protein>
    <submittedName>
        <fullName evidence="6">Transcriptional regulator, RpiR family</fullName>
    </submittedName>
</protein>
<reference evidence="6" key="1">
    <citation type="submission" date="2007-11" db="EMBL/GenBank/DDBJ databases">
        <authorList>
            <person name="Fulton L."/>
            <person name="Clifton S."/>
            <person name="Fulton B."/>
            <person name="Xu J."/>
            <person name="Minx P."/>
            <person name="Pepin K.H."/>
            <person name="Johnson M."/>
            <person name="Thiruvilangam P."/>
            <person name="Bhonagiri V."/>
            <person name="Nash W.E."/>
            <person name="Mardis E.R."/>
            <person name="Wilson R.K."/>
        </authorList>
    </citation>
    <scope>NUCLEOTIDE SEQUENCE [LARGE SCALE GENOMIC DNA]</scope>
    <source>
        <strain evidence="6">DSM 1402</strain>
    </source>
</reference>
<dbReference type="HOGENOM" id="CLU_055769_4_3_9"/>
<keyword evidence="3" id="KW-0804">Transcription</keyword>
<dbReference type="GO" id="GO:1901135">
    <property type="term" value="P:carbohydrate derivative metabolic process"/>
    <property type="evidence" value="ECO:0007669"/>
    <property type="project" value="InterPro"/>
</dbReference>
<dbReference type="InterPro" id="IPR001347">
    <property type="entry name" value="SIS_dom"/>
</dbReference>
<dbReference type="CDD" id="cd05013">
    <property type="entry name" value="SIS_RpiR"/>
    <property type="match status" value="1"/>
</dbReference>
<dbReference type="SUPFAM" id="SSF53697">
    <property type="entry name" value="SIS domain"/>
    <property type="match status" value="1"/>
</dbReference>
<dbReference type="GO" id="GO:0097367">
    <property type="term" value="F:carbohydrate derivative binding"/>
    <property type="evidence" value="ECO:0007669"/>
    <property type="project" value="InterPro"/>
</dbReference>
<reference evidence="6" key="2">
    <citation type="submission" date="2014-06" db="EMBL/GenBank/DDBJ databases">
        <title>Draft genome sequence of Clostridium ramosum(DSM 1402).</title>
        <authorList>
            <person name="Sudarsanam P."/>
            <person name="Ley R."/>
            <person name="Guruge J."/>
            <person name="Turnbaugh P.J."/>
            <person name="Mahowald M."/>
            <person name="Liep D."/>
            <person name="Gordon J."/>
        </authorList>
    </citation>
    <scope>NUCLEOTIDE SEQUENCE</scope>
    <source>
        <strain evidence="6">DSM 1402</strain>
    </source>
</reference>
<dbReference type="eggNOG" id="COG1737">
    <property type="taxonomic scope" value="Bacteria"/>
</dbReference>
<name>B0N248_9FIRM</name>
<comment type="caution">
    <text evidence="6">The sequence shown here is derived from an EMBL/GenBank/DDBJ whole genome shotgun (WGS) entry which is preliminary data.</text>
</comment>
<dbReference type="InterPro" id="IPR000281">
    <property type="entry name" value="HTH_RpiR"/>
</dbReference>
<dbReference type="Pfam" id="PF01380">
    <property type="entry name" value="SIS"/>
    <property type="match status" value="1"/>
</dbReference>
<dbReference type="GO" id="GO:0003700">
    <property type="term" value="F:DNA-binding transcription factor activity"/>
    <property type="evidence" value="ECO:0007669"/>
    <property type="project" value="InterPro"/>
</dbReference>
<dbReference type="PANTHER" id="PTHR30514">
    <property type="entry name" value="GLUCOKINASE"/>
    <property type="match status" value="1"/>
</dbReference>
<dbReference type="Gene3D" id="1.10.10.10">
    <property type="entry name" value="Winged helix-like DNA-binding domain superfamily/Winged helix DNA-binding domain"/>
    <property type="match status" value="1"/>
</dbReference>
<dbReference type="InterPro" id="IPR047640">
    <property type="entry name" value="RpiR-like"/>
</dbReference>
<organism evidence="6 7">
    <name type="scientific">Thomasclavelia ramosa DSM 1402</name>
    <dbReference type="NCBI Taxonomy" id="445974"/>
    <lineage>
        <taxon>Bacteria</taxon>
        <taxon>Bacillati</taxon>
        <taxon>Bacillota</taxon>
        <taxon>Erysipelotrichia</taxon>
        <taxon>Erysipelotrichales</taxon>
        <taxon>Coprobacillaceae</taxon>
        <taxon>Thomasclavelia</taxon>
    </lineage>
</organism>
<evidence type="ECO:0000259" key="5">
    <source>
        <dbReference type="PROSITE" id="PS51464"/>
    </source>
</evidence>
<keyword evidence="2" id="KW-0238">DNA-binding</keyword>
<feature type="domain" description="SIS" evidence="5">
    <location>
        <begin position="119"/>
        <end position="260"/>
    </location>
</feature>
<dbReference type="PROSITE" id="PS51071">
    <property type="entry name" value="HTH_RPIR"/>
    <property type="match status" value="1"/>
</dbReference>
<evidence type="ECO:0000256" key="3">
    <source>
        <dbReference type="ARBA" id="ARBA00023163"/>
    </source>
</evidence>
<dbReference type="SUPFAM" id="SSF46689">
    <property type="entry name" value="Homeodomain-like"/>
    <property type="match status" value="1"/>
</dbReference>
<feature type="domain" description="HTH rpiR-type" evidence="4">
    <location>
        <begin position="8"/>
        <end position="84"/>
    </location>
</feature>
<evidence type="ECO:0000313" key="6">
    <source>
        <dbReference type="EMBL" id="EDS19808.1"/>
    </source>
</evidence>
<dbReference type="Pfam" id="PF01418">
    <property type="entry name" value="HTH_6"/>
    <property type="match status" value="1"/>
</dbReference>
<dbReference type="InterPro" id="IPR046348">
    <property type="entry name" value="SIS_dom_sf"/>
</dbReference>
<dbReference type="InterPro" id="IPR035472">
    <property type="entry name" value="RpiR-like_SIS"/>
</dbReference>
<dbReference type="InterPro" id="IPR009057">
    <property type="entry name" value="Homeodomain-like_sf"/>
</dbReference>
<dbReference type="AlphaFoldDB" id="B0N248"/>
<keyword evidence="1" id="KW-0805">Transcription regulation</keyword>
<gene>
    <name evidence="6" type="ORF">CLORAM_00684</name>
</gene>
<dbReference type="Gene3D" id="3.40.50.10490">
    <property type="entry name" value="Glucose-6-phosphate isomerase like protein, domain 1"/>
    <property type="match status" value="1"/>
</dbReference>
<dbReference type="GO" id="GO:0003677">
    <property type="term" value="F:DNA binding"/>
    <property type="evidence" value="ECO:0007669"/>
    <property type="project" value="UniProtKB-KW"/>
</dbReference>
<keyword evidence="7" id="KW-1185">Reference proteome</keyword>
<evidence type="ECO:0000259" key="4">
    <source>
        <dbReference type="PROSITE" id="PS51071"/>
    </source>
</evidence>
<dbReference type="InterPro" id="IPR036388">
    <property type="entry name" value="WH-like_DNA-bd_sf"/>
</dbReference>
<dbReference type="Proteomes" id="UP000005798">
    <property type="component" value="Unassembled WGS sequence"/>
</dbReference>
<evidence type="ECO:0000256" key="2">
    <source>
        <dbReference type="ARBA" id="ARBA00023125"/>
    </source>
</evidence>
<dbReference type="PROSITE" id="PS51464">
    <property type="entry name" value="SIS"/>
    <property type="match status" value="1"/>
</dbReference>
<evidence type="ECO:0000256" key="1">
    <source>
        <dbReference type="ARBA" id="ARBA00023015"/>
    </source>
</evidence>
<dbReference type="EMBL" id="ABFX02000003">
    <property type="protein sequence ID" value="EDS19808.1"/>
    <property type="molecule type" value="Genomic_DNA"/>
</dbReference>
<dbReference type="PANTHER" id="PTHR30514:SF21">
    <property type="entry name" value="RPIR-FAMILY TRANSCRIPTIONAL REGULATOR"/>
    <property type="match status" value="1"/>
</dbReference>